<comment type="pathway">
    <text evidence="1">Quinol/quinone metabolism; menaquinone biosynthesis.</text>
</comment>
<feature type="domain" description="Nucleoside phosphorylase" evidence="3">
    <location>
        <begin position="8"/>
        <end position="208"/>
    </location>
</feature>
<dbReference type="AlphaFoldDB" id="T2GEK5"/>
<comment type="catalytic activity">
    <reaction evidence="1">
        <text>futalosine + H2O = dehypoxanthine futalosine + hypoxanthine</text>
        <dbReference type="Rhea" id="RHEA:25904"/>
        <dbReference type="ChEBI" id="CHEBI:15377"/>
        <dbReference type="ChEBI" id="CHEBI:17368"/>
        <dbReference type="ChEBI" id="CHEBI:58863"/>
        <dbReference type="ChEBI" id="CHEBI:58864"/>
        <dbReference type="EC" id="3.2.2.26"/>
    </reaction>
</comment>
<dbReference type="RefSeq" id="WP_021761370.1">
    <property type="nucleotide sequence ID" value="NC_022444.1"/>
</dbReference>
<dbReference type="InterPro" id="IPR019963">
    <property type="entry name" value="FL_hydrolase_MqnB"/>
</dbReference>
<dbReference type="GO" id="GO:0019284">
    <property type="term" value="P:L-methionine salvage from S-adenosylmethionine"/>
    <property type="evidence" value="ECO:0007669"/>
    <property type="project" value="TreeGrafter"/>
</dbReference>
<dbReference type="GO" id="GO:0009116">
    <property type="term" value="P:nucleoside metabolic process"/>
    <property type="evidence" value="ECO:0007669"/>
    <property type="project" value="InterPro"/>
</dbReference>
<dbReference type="PANTHER" id="PTHR46832">
    <property type="entry name" value="5'-METHYLTHIOADENOSINE/S-ADENOSYLHOMOCYSTEINE NUCLEOSIDASE"/>
    <property type="match status" value="1"/>
</dbReference>
<dbReference type="GO" id="GO:0008930">
    <property type="term" value="F:methylthioadenosine nucleosidase activity"/>
    <property type="evidence" value="ECO:0007669"/>
    <property type="project" value="TreeGrafter"/>
</dbReference>
<dbReference type="GO" id="GO:0009234">
    <property type="term" value="P:menaquinone biosynthetic process"/>
    <property type="evidence" value="ECO:0007669"/>
    <property type="project" value="UniProtKB-UniRule"/>
</dbReference>
<dbReference type="Proteomes" id="UP000016587">
    <property type="component" value="Chromosome"/>
</dbReference>
<protein>
    <recommendedName>
        <fullName evidence="1 2">Futalosine hydrolase</fullName>
        <shortName evidence="1">FL hydrolase</shortName>
        <ecNumber evidence="1 2">3.2.2.26</ecNumber>
    </recommendedName>
    <alternativeName>
        <fullName evidence="1">Futalosine nucleosidase</fullName>
    </alternativeName>
    <alternativeName>
        <fullName evidence="1">Menaquinone biosynthetic enzyme MqnB</fullName>
    </alternativeName>
</protein>
<dbReference type="eggNOG" id="COG0775">
    <property type="taxonomic scope" value="Bacteria"/>
</dbReference>
<reference evidence="5" key="2">
    <citation type="submission" date="2013-07" db="EMBL/GenBank/DDBJ databases">
        <authorList>
            <person name="Morais-Silva F.O."/>
            <person name="Rezende A.M."/>
            <person name="Pimentel C."/>
            <person name="Resende D.M."/>
            <person name="Santos C.I."/>
            <person name="Clemente C."/>
            <person name="de Oliveira L.M."/>
            <person name="da Silva S.M."/>
            <person name="Costa D.A."/>
            <person name="Varela-Raposo A."/>
            <person name="Horacio E.C.A."/>
            <person name="Matos M."/>
            <person name="Flores O."/>
            <person name="Ruiz J.C."/>
            <person name="Rodrigues-Pousada C."/>
        </authorList>
    </citation>
    <scope>NUCLEOTIDE SEQUENCE [LARGE SCALE GENOMIC DNA]</scope>
    <source>
        <strain evidence="5">ATCC 19364 / DSM 1382 / NCIMB 9332 / VKM B-1759</strain>
    </source>
</reference>
<sequence>MPSRGPLLLLAATPMELAAFLRHTTLHVPPLAPGDSCAHGGLVLAVSGVGPVNAALAAGLLLERHAPRGVILTGIAGSFDTSRHPLGCIRLIAEEIWPEYGIAGARGVHARALKFPQGEIDGEPVWDRLVWDATADARALGLDLSNIPTARGLTVAGVTGTPRRAAAMVRRFTPDLEHMEGFPVALACRRAGVAFVQLRSVSNPVGVRDKRAWDIPAALAALADTGRGMGEKGIFLGG</sequence>
<evidence type="ECO:0000259" key="3">
    <source>
        <dbReference type="Pfam" id="PF01048"/>
    </source>
</evidence>
<comment type="function">
    <text evidence="1">Catalyzes the hydrolysis of futalosine (FL) to dehypoxanthine futalosine (DHFL) and hypoxanthine, a step in the biosynthesis of menaquinone (MK, vitamin K2).</text>
</comment>
<dbReference type="PANTHER" id="PTHR46832:SF2">
    <property type="entry name" value="FUTALOSINE HYDROLASE"/>
    <property type="match status" value="1"/>
</dbReference>
<keyword evidence="1" id="KW-0378">Hydrolase</keyword>
<comment type="similarity">
    <text evidence="1">Belongs to the PNP/UDP phosphorylase family. Futalosine hydrolase subfamily.</text>
</comment>
<proteinExistence type="inferred from homology"/>
<dbReference type="KEGG" id="dgg:DGI_2626"/>
<dbReference type="CDD" id="cd17766">
    <property type="entry name" value="futalosine_nucleosidase_MqnB"/>
    <property type="match status" value="1"/>
</dbReference>
<dbReference type="Gene3D" id="3.40.50.1580">
    <property type="entry name" value="Nucleoside phosphorylase domain"/>
    <property type="match status" value="1"/>
</dbReference>
<dbReference type="InterPro" id="IPR035994">
    <property type="entry name" value="Nucleoside_phosphorylase_sf"/>
</dbReference>
<dbReference type="GO" id="GO:0005829">
    <property type="term" value="C:cytosol"/>
    <property type="evidence" value="ECO:0007669"/>
    <property type="project" value="TreeGrafter"/>
</dbReference>
<dbReference type="HOGENOM" id="CLU_031248_3_1_7"/>
<dbReference type="NCBIfam" id="TIGR03664">
    <property type="entry name" value="fut_nucase"/>
    <property type="match status" value="1"/>
</dbReference>
<keyword evidence="5" id="KW-1185">Reference proteome</keyword>
<gene>
    <name evidence="1" type="primary">mqnB</name>
    <name evidence="4" type="ORF">DGI_2626</name>
</gene>
<dbReference type="HAMAP" id="MF_00991">
    <property type="entry name" value="MqnB"/>
    <property type="match status" value="1"/>
</dbReference>
<name>T2GEK5_MEGG1</name>
<dbReference type="STRING" id="1121448.DGI_2626"/>
<dbReference type="UniPathway" id="UPA00079"/>
<evidence type="ECO:0000313" key="5">
    <source>
        <dbReference type="Proteomes" id="UP000016587"/>
    </source>
</evidence>
<evidence type="ECO:0000256" key="1">
    <source>
        <dbReference type="HAMAP-Rule" id="MF_00991"/>
    </source>
</evidence>
<dbReference type="OrthoDB" id="9788270at2"/>
<evidence type="ECO:0000256" key="2">
    <source>
        <dbReference type="NCBIfam" id="TIGR03664"/>
    </source>
</evidence>
<dbReference type="PATRIC" id="fig|1121448.10.peg.2577"/>
<dbReference type="Pfam" id="PF01048">
    <property type="entry name" value="PNP_UDP_1"/>
    <property type="match status" value="1"/>
</dbReference>
<reference evidence="4 5" key="1">
    <citation type="journal article" date="2013" name="J. Bacteriol.">
        <title>Roles of HynAB and Ech, the only two hydrogenases found in the model sulfate reducer Desulfovibrio gigas.</title>
        <authorList>
            <person name="Morais-Silva F.O."/>
            <person name="Santos C.I."/>
            <person name="Rodrigues R."/>
            <person name="Pereira I.A."/>
            <person name="Rodrigues-Pousada C."/>
        </authorList>
    </citation>
    <scope>NUCLEOTIDE SEQUENCE [LARGE SCALE GENOMIC DNA]</scope>
    <source>
        <strain evidence="5">ATCC 19364 / DSM 1382 / NCIMB 9332 / VKM B-1759</strain>
    </source>
</reference>
<organism evidence="4 5">
    <name type="scientific">Megalodesulfovibrio gigas (strain ATCC 19364 / DSM 1382 / NCIMB 9332 / VKM B-1759)</name>
    <name type="common">Desulfovibrio gigas</name>
    <dbReference type="NCBI Taxonomy" id="1121448"/>
    <lineage>
        <taxon>Bacteria</taxon>
        <taxon>Pseudomonadati</taxon>
        <taxon>Thermodesulfobacteriota</taxon>
        <taxon>Desulfovibrionia</taxon>
        <taxon>Desulfovibrionales</taxon>
        <taxon>Desulfovibrionaceae</taxon>
        <taxon>Megalodesulfovibrio</taxon>
    </lineage>
</organism>
<keyword evidence="1" id="KW-0474">Menaquinone biosynthesis</keyword>
<dbReference type="EC" id="3.2.2.26" evidence="1 2"/>
<evidence type="ECO:0000313" key="4">
    <source>
        <dbReference type="EMBL" id="AGW14357.1"/>
    </source>
</evidence>
<dbReference type="InterPro" id="IPR000845">
    <property type="entry name" value="Nucleoside_phosphorylase_d"/>
</dbReference>
<dbReference type="EMBL" id="CP006585">
    <property type="protein sequence ID" value="AGW14357.1"/>
    <property type="molecule type" value="Genomic_DNA"/>
</dbReference>
<accession>T2GEK5</accession>
<dbReference type="GO" id="GO:0008782">
    <property type="term" value="F:adenosylhomocysteine nucleosidase activity"/>
    <property type="evidence" value="ECO:0007669"/>
    <property type="project" value="TreeGrafter"/>
</dbReference>
<dbReference type="SUPFAM" id="SSF53167">
    <property type="entry name" value="Purine and uridine phosphorylases"/>
    <property type="match status" value="1"/>
</dbReference>